<reference evidence="4" key="2">
    <citation type="submission" date="2010-01" db="EMBL/GenBank/DDBJ databases">
        <title>The complete genome of Conexibacter woesei DSM 14684.</title>
        <authorList>
            <consortium name="US DOE Joint Genome Institute (JGI-PGF)"/>
            <person name="Lucas S."/>
            <person name="Copeland A."/>
            <person name="Lapidus A."/>
            <person name="Glavina del Rio T."/>
            <person name="Dalin E."/>
            <person name="Tice H."/>
            <person name="Bruce D."/>
            <person name="Goodwin L."/>
            <person name="Pitluck S."/>
            <person name="Kyrpides N."/>
            <person name="Mavromatis K."/>
            <person name="Ivanova N."/>
            <person name="Mikhailova N."/>
            <person name="Chertkov O."/>
            <person name="Brettin T."/>
            <person name="Detter J.C."/>
            <person name="Han C."/>
            <person name="Larimer F."/>
            <person name="Land M."/>
            <person name="Hauser L."/>
            <person name="Markowitz V."/>
            <person name="Cheng J.-F."/>
            <person name="Hugenholtz P."/>
            <person name="Woyke T."/>
            <person name="Wu D."/>
            <person name="Pukall R."/>
            <person name="Steenblock K."/>
            <person name="Schneider S."/>
            <person name="Klenk H.-P."/>
            <person name="Eisen J.A."/>
        </authorList>
    </citation>
    <scope>NUCLEOTIDE SEQUENCE [LARGE SCALE GENOMIC DNA]</scope>
    <source>
        <strain evidence="4">DSM 14684 / CIP 108061 / JCM 11494 / NBRC 100937 / ID131577</strain>
    </source>
</reference>
<dbReference type="EMBL" id="CP001854">
    <property type="protein sequence ID" value="ADB51132.1"/>
    <property type="molecule type" value="Genomic_DNA"/>
</dbReference>
<dbReference type="InterPro" id="IPR013783">
    <property type="entry name" value="Ig-like_fold"/>
</dbReference>
<feature type="chain" id="PRO_5003044081" evidence="1">
    <location>
        <begin position="25"/>
        <end position="363"/>
    </location>
</feature>
<dbReference type="GO" id="GO:0005975">
    <property type="term" value="P:carbohydrate metabolic process"/>
    <property type="evidence" value="ECO:0007669"/>
    <property type="project" value="UniProtKB-ARBA"/>
</dbReference>
<dbReference type="AlphaFoldDB" id="D3F9S0"/>
<organism evidence="3 4">
    <name type="scientific">Conexibacter woesei (strain DSM 14684 / CCUG 47730 / CIP 108061 / JCM 11494 / NBRC 100937 / ID131577)</name>
    <dbReference type="NCBI Taxonomy" id="469383"/>
    <lineage>
        <taxon>Bacteria</taxon>
        <taxon>Bacillati</taxon>
        <taxon>Actinomycetota</taxon>
        <taxon>Thermoleophilia</taxon>
        <taxon>Solirubrobacterales</taxon>
        <taxon>Conexibacteraceae</taxon>
        <taxon>Conexibacter</taxon>
    </lineage>
</organism>
<protein>
    <submittedName>
        <fullName evidence="3">PKD domain containing protein</fullName>
    </submittedName>
</protein>
<keyword evidence="1" id="KW-0732">Signal</keyword>
<dbReference type="Proteomes" id="UP000008229">
    <property type="component" value="Chromosome"/>
</dbReference>
<dbReference type="SMART" id="SM00089">
    <property type="entry name" value="PKD"/>
    <property type="match status" value="1"/>
</dbReference>
<evidence type="ECO:0000259" key="2">
    <source>
        <dbReference type="SMART" id="SM00089"/>
    </source>
</evidence>
<dbReference type="SUPFAM" id="SSF49299">
    <property type="entry name" value="PKD domain"/>
    <property type="match status" value="1"/>
</dbReference>
<evidence type="ECO:0000313" key="4">
    <source>
        <dbReference type="Proteomes" id="UP000008229"/>
    </source>
</evidence>
<dbReference type="Gene3D" id="2.60.40.10">
    <property type="entry name" value="Immunoglobulins"/>
    <property type="match status" value="1"/>
</dbReference>
<reference evidence="3 4" key="1">
    <citation type="journal article" date="2010" name="Stand. Genomic Sci.">
        <title>Complete genome sequence of Conexibacter woesei type strain (ID131577).</title>
        <authorList>
            <person name="Pukall R."/>
            <person name="Lapidus A."/>
            <person name="Glavina Del Rio T."/>
            <person name="Copeland A."/>
            <person name="Tice H."/>
            <person name="Cheng J.-F."/>
            <person name="Lucas S."/>
            <person name="Chen F."/>
            <person name="Nolan M."/>
            <person name="Bruce D."/>
            <person name="Goodwin L."/>
            <person name="Pitluck S."/>
            <person name="Mavromatis K."/>
            <person name="Ivanova N."/>
            <person name="Ovchinnikova G."/>
            <person name="Pati A."/>
            <person name="Chen A."/>
            <person name="Palaniappan K."/>
            <person name="Land M."/>
            <person name="Hauser L."/>
            <person name="Chang Y.-J."/>
            <person name="Jeffries C.D."/>
            <person name="Chain P."/>
            <person name="Meincke L."/>
            <person name="Sims D."/>
            <person name="Brettin T."/>
            <person name="Detter J.C."/>
            <person name="Rohde M."/>
            <person name="Goeker M."/>
            <person name="Bristow J."/>
            <person name="Eisen J.A."/>
            <person name="Markowitz V."/>
            <person name="Kyrpides N.C."/>
            <person name="Klenk H.-P."/>
            <person name="Hugenholtz P."/>
        </authorList>
    </citation>
    <scope>NUCLEOTIDE SEQUENCE [LARGE SCALE GENOMIC DNA]</scope>
    <source>
        <strain evidence="4">DSM 14684 / CIP 108061 / JCM 11494 / NBRC 100937 / ID131577</strain>
    </source>
</reference>
<evidence type="ECO:0000256" key="1">
    <source>
        <dbReference type="SAM" id="SignalP"/>
    </source>
</evidence>
<dbReference type="InterPro" id="IPR035986">
    <property type="entry name" value="PKD_dom_sf"/>
</dbReference>
<feature type="domain" description="PKD/Chitinase" evidence="2">
    <location>
        <begin position="27"/>
        <end position="117"/>
    </location>
</feature>
<dbReference type="STRING" id="469383.Cwoe_2713"/>
<gene>
    <name evidence="3" type="ordered locus">Cwoe_2713</name>
</gene>
<dbReference type="HOGENOM" id="CLU_762297_0_0_11"/>
<dbReference type="Gene3D" id="2.60.120.200">
    <property type="match status" value="1"/>
</dbReference>
<dbReference type="OrthoDB" id="1444191at2"/>
<name>D3F9S0_CONWI</name>
<dbReference type="InterPro" id="IPR022409">
    <property type="entry name" value="PKD/Chitinase_dom"/>
</dbReference>
<sequence precursor="true">MRFVRSSLLFAALALLLVATRASATPTAAFTHSPAVPNPGQLVTFDAGTSVCDVTPCTYSWDDVASDGPGAPDYPLGSGTPLTFTFRNAGTKYVRLIVTNRSGQSHAVQRDVVVAPAPLWVGDVDTCDASQWADLQDGRTPTLRALFGDTLFRALADNPSVADDTRTNNGCSGWFWVDDTISPTSGPRAEVLTDEHMRDGTEFWYGTSIYVDSDPNATIGFASGTHHTLTQWKGSSSGSPPLELGIGNWGRGNPGNGLVFIVARTDGNIRTAHTLVPLANIYDHWWDLAVRVKFSSDASVGEYEVWLDGRQVVSTRRDRTLVAGRDSYLKQGYYGGGNGNVILIDETRRGTSRWSVDPSLRYP</sequence>
<dbReference type="Pfam" id="PF14099">
    <property type="entry name" value="Polysacc_lyase"/>
    <property type="match status" value="1"/>
</dbReference>
<dbReference type="RefSeq" id="WP_012934183.1">
    <property type="nucleotide sequence ID" value="NC_013739.1"/>
</dbReference>
<evidence type="ECO:0000313" key="3">
    <source>
        <dbReference type="EMBL" id="ADB51132.1"/>
    </source>
</evidence>
<dbReference type="InterPro" id="IPR000601">
    <property type="entry name" value="PKD_dom"/>
</dbReference>
<dbReference type="Pfam" id="PF18911">
    <property type="entry name" value="PKD_4"/>
    <property type="match status" value="1"/>
</dbReference>
<accession>D3F9S0</accession>
<dbReference type="InterPro" id="IPR025975">
    <property type="entry name" value="Polysacc_lyase"/>
</dbReference>
<feature type="signal peptide" evidence="1">
    <location>
        <begin position="1"/>
        <end position="24"/>
    </location>
</feature>
<dbReference type="KEGG" id="cwo:Cwoe_2713"/>
<proteinExistence type="predicted"/>
<keyword evidence="4" id="KW-1185">Reference proteome</keyword>